<feature type="domain" description="Thioredoxin" evidence="5">
    <location>
        <begin position="1"/>
        <end position="56"/>
    </location>
</feature>
<dbReference type="GO" id="GO:0005829">
    <property type="term" value="C:cytosol"/>
    <property type="evidence" value="ECO:0007669"/>
    <property type="project" value="TreeGrafter"/>
</dbReference>
<dbReference type="Gene3D" id="3.40.30.10">
    <property type="entry name" value="Glutaredoxin"/>
    <property type="match status" value="1"/>
</dbReference>
<dbReference type="InterPro" id="IPR013766">
    <property type="entry name" value="Thioredoxin_domain"/>
</dbReference>
<dbReference type="PANTHER" id="PTHR45663:SF11">
    <property type="entry name" value="GEO12009P1"/>
    <property type="match status" value="1"/>
</dbReference>
<dbReference type="GO" id="GO:0015035">
    <property type="term" value="F:protein-disulfide reductase activity"/>
    <property type="evidence" value="ECO:0007669"/>
    <property type="project" value="TreeGrafter"/>
</dbReference>
<organism evidence="6 7">
    <name type="scientific">Bacteroides ovatus</name>
    <dbReference type="NCBI Taxonomy" id="28116"/>
    <lineage>
        <taxon>Bacteria</taxon>
        <taxon>Pseudomonadati</taxon>
        <taxon>Bacteroidota</taxon>
        <taxon>Bacteroidia</taxon>
        <taxon>Bacteroidales</taxon>
        <taxon>Bacteroidaceae</taxon>
        <taxon>Bacteroides</taxon>
    </lineage>
</organism>
<dbReference type="Pfam" id="PF00085">
    <property type="entry name" value="Thioredoxin"/>
    <property type="match status" value="1"/>
</dbReference>
<protein>
    <submittedName>
        <fullName evidence="6">Thiol reductase thioredoxin</fullName>
    </submittedName>
</protein>
<dbReference type="InterPro" id="IPR017937">
    <property type="entry name" value="Thioredoxin_CS"/>
</dbReference>
<dbReference type="InterPro" id="IPR036249">
    <property type="entry name" value="Thioredoxin-like_sf"/>
</dbReference>
<proteinExistence type="predicted"/>
<sequence length="56" mass="6385">MEKFEDLIQSPVPVLVDFFAEWCGPCKAMKPVLEELKLIVGDKARIAKIDVDQHED</sequence>
<dbReference type="PROSITE" id="PS00194">
    <property type="entry name" value="THIOREDOXIN_1"/>
    <property type="match status" value="1"/>
</dbReference>
<comment type="caution">
    <text evidence="6">The sequence shown here is derived from an EMBL/GenBank/DDBJ whole genome shotgun (WGS) entry which is preliminary data.</text>
</comment>
<keyword evidence="3" id="KW-1015">Disulfide bond</keyword>
<evidence type="ECO:0000256" key="1">
    <source>
        <dbReference type="ARBA" id="ARBA00022448"/>
    </source>
</evidence>
<dbReference type="GO" id="GO:0045454">
    <property type="term" value="P:cell redox homeostasis"/>
    <property type="evidence" value="ECO:0007669"/>
    <property type="project" value="TreeGrafter"/>
</dbReference>
<keyword evidence="2" id="KW-0249">Electron transport</keyword>
<feature type="non-terminal residue" evidence="6">
    <location>
        <position position="56"/>
    </location>
</feature>
<evidence type="ECO:0000313" key="6">
    <source>
        <dbReference type="EMBL" id="KAA3937183.1"/>
    </source>
</evidence>
<keyword evidence="4" id="KW-0676">Redox-active center</keyword>
<reference evidence="6 7" key="1">
    <citation type="journal article" date="2019" name="Nat. Med.">
        <title>A library of human gut bacterial isolates paired with longitudinal multiomics data enables mechanistic microbiome research.</title>
        <authorList>
            <person name="Poyet M."/>
            <person name="Groussin M."/>
            <person name="Gibbons S.M."/>
            <person name="Avila-Pacheco J."/>
            <person name="Jiang X."/>
            <person name="Kearney S.M."/>
            <person name="Perrotta A.R."/>
            <person name="Berdy B."/>
            <person name="Zhao S."/>
            <person name="Lieberman T.D."/>
            <person name="Swanson P.K."/>
            <person name="Smith M."/>
            <person name="Roesemann S."/>
            <person name="Alexander J.E."/>
            <person name="Rich S.A."/>
            <person name="Livny J."/>
            <person name="Vlamakis H."/>
            <person name="Clish C."/>
            <person name="Bullock K."/>
            <person name="Deik A."/>
            <person name="Scott J."/>
            <person name="Pierce K.A."/>
            <person name="Xavier R.J."/>
            <person name="Alm E.J."/>
        </authorList>
    </citation>
    <scope>NUCLEOTIDE SEQUENCE [LARGE SCALE GENOMIC DNA]</scope>
    <source>
        <strain evidence="6 7">BIOML-A163</strain>
    </source>
</reference>
<dbReference type="CDD" id="cd02947">
    <property type="entry name" value="TRX_family"/>
    <property type="match status" value="1"/>
</dbReference>
<name>A0A5M5BUE3_BACOV</name>
<dbReference type="AlphaFoldDB" id="A0A5M5BUE3"/>
<evidence type="ECO:0000256" key="3">
    <source>
        <dbReference type="ARBA" id="ARBA00023157"/>
    </source>
</evidence>
<gene>
    <name evidence="6" type="ORF">F3D71_26840</name>
</gene>
<evidence type="ECO:0000256" key="2">
    <source>
        <dbReference type="ARBA" id="ARBA00022982"/>
    </source>
</evidence>
<dbReference type="SUPFAM" id="SSF52833">
    <property type="entry name" value="Thioredoxin-like"/>
    <property type="match status" value="1"/>
</dbReference>
<dbReference type="PANTHER" id="PTHR45663">
    <property type="entry name" value="GEO12009P1"/>
    <property type="match status" value="1"/>
</dbReference>
<evidence type="ECO:0000313" key="7">
    <source>
        <dbReference type="Proteomes" id="UP000323717"/>
    </source>
</evidence>
<evidence type="ECO:0000256" key="4">
    <source>
        <dbReference type="ARBA" id="ARBA00023284"/>
    </source>
</evidence>
<accession>A0A5M5BUE3</accession>
<dbReference type="EMBL" id="VWLE01000647">
    <property type="protein sequence ID" value="KAA3937183.1"/>
    <property type="molecule type" value="Genomic_DNA"/>
</dbReference>
<dbReference type="Proteomes" id="UP000323717">
    <property type="component" value="Unassembled WGS sequence"/>
</dbReference>
<keyword evidence="1" id="KW-0813">Transport</keyword>
<dbReference type="PROSITE" id="PS51352">
    <property type="entry name" value="THIOREDOXIN_2"/>
    <property type="match status" value="1"/>
</dbReference>
<evidence type="ECO:0000259" key="5">
    <source>
        <dbReference type="PROSITE" id="PS51352"/>
    </source>
</evidence>